<reference evidence="2" key="2">
    <citation type="journal article" date="2024" name="Nature">
        <title>Anoxygenic phototroph of the Chloroflexota uses a type I reaction centre.</title>
        <authorList>
            <person name="Tsuji J.M."/>
            <person name="Shaw N.A."/>
            <person name="Nagashima S."/>
            <person name="Venkiteswaran J.J."/>
            <person name="Schiff S.L."/>
            <person name="Watanabe T."/>
            <person name="Fukui M."/>
            <person name="Hanada S."/>
            <person name="Tank M."/>
            <person name="Neufeld J.D."/>
        </authorList>
    </citation>
    <scope>NUCLEOTIDE SEQUENCE</scope>
    <source>
        <strain evidence="2">L227-S17</strain>
    </source>
</reference>
<dbReference type="EMBL" id="JACATZ010000001">
    <property type="protein sequence ID" value="NWJ46733.1"/>
    <property type="molecule type" value="Genomic_DNA"/>
</dbReference>
<dbReference type="InterPro" id="IPR023393">
    <property type="entry name" value="START-like_dom_sf"/>
</dbReference>
<dbReference type="RefSeq" id="WP_341467983.1">
    <property type="nucleotide sequence ID" value="NZ_CP128399.1"/>
</dbReference>
<accession>A0A8T7M3U0</accession>
<dbReference type="AlphaFoldDB" id="A0A8T7M3U0"/>
<evidence type="ECO:0000313" key="4">
    <source>
        <dbReference type="Proteomes" id="UP001431572"/>
    </source>
</evidence>
<dbReference type="SUPFAM" id="SSF55961">
    <property type="entry name" value="Bet v1-like"/>
    <property type="match status" value="1"/>
</dbReference>
<proteinExistence type="predicted"/>
<dbReference type="InterPro" id="IPR010419">
    <property type="entry name" value="CO_DH_gsu"/>
</dbReference>
<evidence type="ECO:0008006" key="5">
    <source>
        <dbReference type="Google" id="ProtNLM"/>
    </source>
</evidence>
<organism evidence="1 3">
    <name type="scientific">Candidatus Chlorohelix allophototropha</name>
    <dbReference type="NCBI Taxonomy" id="3003348"/>
    <lineage>
        <taxon>Bacteria</taxon>
        <taxon>Bacillati</taxon>
        <taxon>Chloroflexota</taxon>
        <taxon>Chloroflexia</taxon>
        <taxon>Candidatus Chloroheliales</taxon>
        <taxon>Candidatus Chloroheliaceae</taxon>
        <taxon>Candidatus Chlorohelix</taxon>
    </lineage>
</organism>
<name>A0A8T7M3U0_9CHLR</name>
<reference evidence="1 3" key="1">
    <citation type="submission" date="2020-06" db="EMBL/GenBank/DDBJ databases">
        <title>Anoxygenic phototrophic Chloroflexota member uses a Type I reaction center.</title>
        <authorList>
            <person name="Tsuji J.M."/>
            <person name="Shaw N.A."/>
            <person name="Nagashima S."/>
            <person name="Venkiteswaran J."/>
            <person name="Schiff S.L."/>
            <person name="Hanada S."/>
            <person name="Tank M."/>
            <person name="Neufeld J.D."/>
        </authorList>
    </citation>
    <scope>NUCLEOTIDE SEQUENCE [LARGE SCALE GENOMIC DNA]</scope>
    <source>
        <strain evidence="1">L227-S17</strain>
    </source>
</reference>
<dbReference type="Gene3D" id="3.30.530.20">
    <property type="match status" value="1"/>
</dbReference>
<dbReference type="Proteomes" id="UP000521676">
    <property type="component" value="Unassembled WGS sequence"/>
</dbReference>
<keyword evidence="4" id="KW-1185">Reference proteome</keyword>
<evidence type="ECO:0000313" key="3">
    <source>
        <dbReference type="Proteomes" id="UP000521676"/>
    </source>
</evidence>
<dbReference type="EMBL" id="CP128399">
    <property type="protein sequence ID" value="WJW66104.1"/>
    <property type="molecule type" value="Genomic_DNA"/>
</dbReference>
<dbReference type="Proteomes" id="UP001431572">
    <property type="component" value="Chromosome 1"/>
</dbReference>
<sequence length="164" mass="18034">MIVKEEFIIDCPHADAWEFLSNFPSPILVIPGVIKVTEASPLHYLGAVKVHIGPFNFVFTGNMNITLIDHRTCRVDIDGGATDCMTGAHFKATARTQTLPLGEKRSKVTIEVEVGLGGLLGKMGWYILRPKARQVVQAYAKLVHNDIVSRKRAHHVPALQLAAV</sequence>
<dbReference type="Pfam" id="PF06240">
    <property type="entry name" value="COXG"/>
    <property type="match status" value="1"/>
</dbReference>
<evidence type="ECO:0000313" key="2">
    <source>
        <dbReference type="EMBL" id="WJW66104.1"/>
    </source>
</evidence>
<protein>
    <recommendedName>
        <fullName evidence="5">SRPBCC family protein</fullName>
    </recommendedName>
</protein>
<evidence type="ECO:0000313" key="1">
    <source>
        <dbReference type="EMBL" id="NWJ46733.1"/>
    </source>
</evidence>
<gene>
    <name evidence="1" type="ORF">HXX08_12710</name>
    <name evidence="2" type="ORF">OZ401_001888</name>
</gene>